<protein>
    <recommendedName>
        <fullName evidence="1">UDP-N-acetylglucosamine 2-epimerase domain-containing protein</fullName>
    </recommendedName>
</protein>
<proteinExistence type="predicted"/>
<gene>
    <name evidence="2" type="ORF">S03H2_16376</name>
</gene>
<dbReference type="InterPro" id="IPR003331">
    <property type="entry name" value="UDP_GlcNAc_Epimerase_2_dom"/>
</dbReference>
<dbReference type="Gene3D" id="3.40.50.2000">
    <property type="entry name" value="Glycogen Phosphorylase B"/>
    <property type="match status" value="1"/>
</dbReference>
<feature type="non-terminal residue" evidence="2">
    <location>
        <position position="1"/>
    </location>
</feature>
<organism evidence="2">
    <name type="scientific">marine sediment metagenome</name>
    <dbReference type="NCBI Taxonomy" id="412755"/>
    <lineage>
        <taxon>unclassified sequences</taxon>
        <taxon>metagenomes</taxon>
        <taxon>ecological metagenomes</taxon>
    </lineage>
</organism>
<dbReference type="EMBL" id="BARU01008363">
    <property type="protein sequence ID" value="GAH40265.1"/>
    <property type="molecule type" value="Genomic_DNA"/>
</dbReference>
<accession>X1G5Z8</accession>
<dbReference type="InterPro" id="IPR029767">
    <property type="entry name" value="WecB-like"/>
</dbReference>
<dbReference type="SUPFAM" id="SSF53756">
    <property type="entry name" value="UDP-Glycosyltransferase/glycogen phosphorylase"/>
    <property type="match status" value="1"/>
</dbReference>
<feature type="domain" description="UDP-N-acetylglucosamine 2-epimerase" evidence="1">
    <location>
        <begin position="2"/>
        <end position="71"/>
    </location>
</feature>
<comment type="caution">
    <text evidence="2">The sequence shown here is derived from an EMBL/GenBank/DDBJ whole genome shotgun (WGS) entry which is preliminary data.</text>
</comment>
<name>X1G5Z8_9ZZZZ</name>
<dbReference type="PANTHER" id="PTHR43174">
    <property type="entry name" value="UDP-N-ACETYLGLUCOSAMINE 2-EPIMERASE"/>
    <property type="match status" value="1"/>
</dbReference>
<sequence>YDREMPEEINRIVSDAISTILFCPTQIAVNNLKREGIIKGVYNVGDIMFETYLYYKDKAQKTSTILNKLNLKLKEFI</sequence>
<reference evidence="2" key="1">
    <citation type="journal article" date="2014" name="Front. Microbiol.">
        <title>High frequency of phylogenetically diverse reductive dehalogenase-homologous genes in deep subseafloor sedimentary metagenomes.</title>
        <authorList>
            <person name="Kawai M."/>
            <person name="Futagami T."/>
            <person name="Toyoda A."/>
            <person name="Takaki Y."/>
            <person name="Nishi S."/>
            <person name="Hori S."/>
            <person name="Arai W."/>
            <person name="Tsubouchi T."/>
            <person name="Morono Y."/>
            <person name="Uchiyama I."/>
            <person name="Ito T."/>
            <person name="Fujiyama A."/>
            <person name="Inagaki F."/>
            <person name="Takami H."/>
        </authorList>
    </citation>
    <scope>NUCLEOTIDE SEQUENCE</scope>
    <source>
        <strain evidence="2">Expedition CK06-06</strain>
    </source>
</reference>
<dbReference type="AlphaFoldDB" id="X1G5Z8"/>
<dbReference type="PANTHER" id="PTHR43174:SF1">
    <property type="entry name" value="UDP-N-ACETYLGLUCOSAMINE 2-EPIMERASE"/>
    <property type="match status" value="1"/>
</dbReference>
<evidence type="ECO:0000313" key="2">
    <source>
        <dbReference type="EMBL" id="GAH40265.1"/>
    </source>
</evidence>
<dbReference type="Pfam" id="PF02350">
    <property type="entry name" value="Epimerase_2"/>
    <property type="match status" value="1"/>
</dbReference>
<evidence type="ECO:0000259" key="1">
    <source>
        <dbReference type="Pfam" id="PF02350"/>
    </source>
</evidence>